<accession>A0A6A5YG64</accession>
<sequence length="314" mass="34649">MTTGNQISRFQFYHVASDADWHTLNEGDEINRSNVTDESTDGFTIAVTLEKAIHGEGDNLNSFIGLHFGFLGVNEKRRFRSVVITIRFEDVAKPLIDDPEVIKIWPDTEYVWQGMTKEIEDTKSVDGQLKAGAYGGEGSIGGKWQRQEKFVRNTPARLSGNKTLMLRKAGSHKNAMLIRMHENSQEGSGVLRELRAAILVARKHKGAHRFRAHVSIKAEADFRFGVIQGLKKLVGADHCTDPIIFEPGTNFLDEGDIAGINGKEPGVDMVSRYGDAASATELVKINKTLVKQDGEWREVADDAPAARTSSAVNA</sequence>
<proteinExistence type="predicted"/>
<dbReference type="EMBL" id="ML977369">
    <property type="protein sequence ID" value="KAF2105900.1"/>
    <property type="molecule type" value="Genomic_DNA"/>
</dbReference>
<keyword evidence="2" id="KW-1185">Reference proteome</keyword>
<evidence type="ECO:0000313" key="1">
    <source>
        <dbReference type="EMBL" id="KAF2105900.1"/>
    </source>
</evidence>
<dbReference type="Proteomes" id="UP000799770">
    <property type="component" value="Unassembled WGS sequence"/>
</dbReference>
<dbReference type="AlphaFoldDB" id="A0A6A5YG64"/>
<dbReference type="OrthoDB" id="3796612at2759"/>
<evidence type="ECO:0000313" key="2">
    <source>
        <dbReference type="Proteomes" id="UP000799770"/>
    </source>
</evidence>
<protein>
    <submittedName>
        <fullName evidence="1">Uncharacterized protein</fullName>
    </submittedName>
</protein>
<gene>
    <name evidence="1" type="ORF">BDV96DRAFT_617596</name>
</gene>
<reference evidence="1" key="1">
    <citation type="journal article" date="2020" name="Stud. Mycol.">
        <title>101 Dothideomycetes genomes: a test case for predicting lifestyles and emergence of pathogens.</title>
        <authorList>
            <person name="Haridas S."/>
            <person name="Albert R."/>
            <person name="Binder M."/>
            <person name="Bloem J."/>
            <person name="Labutti K."/>
            <person name="Salamov A."/>
            <person name="Andreopoulos B."/>
            <person name="Baker S."/>
            <person name="Barry K."/>
            <person name="Bills G."/>
            <person name="Bluhm B."/>
            <person name="Cannon C."/>
            <person name="Castanera R."/>
            <person name="Culley D."/>
            <person name="Daum C."/>
            <person name="Ezra D."/>
            <person name="Gonzalez J."/>
            <person name="Henrissat B."/>
            <person name="Kuo A."/>
            <person name="Liang C."/>
            <person name="Lipzen A."/>
            <person name="Lutzoni F."/>
            <person name="Magnuson J."/>
            <person name="Mondo S."/>
            <person name="Nolan M."/>
            <person name="Ohm R."/>
            <person name="Pangilinan J."/>
            <person name="Park H.-J."/>
            <person name="Ramirez L."/>
            <person name="Alfaro M."/>
            <person name="Sun H."/>
            <person name="Tritt A."/>
            <person name="Yoshinaga Y."/>
            <person name="Zwiers L.-H."/>
            <person name="Turgeon B."/>
            <person name="Goodwin S."/>
            <person name="Spatafora J."/>
            <person name="Crous P."/>
            <person name="Grigoriev I."/>
        </authorList>
    </citation>
    <scope>NUCLEOTIDE SEQUENCE</scope>
    <source>
        <strain evidence="1">CBS 627.86</strain>
    </source>
</reference>
<name>A0A6A5YG64_9PLEO</name>
<organism evidence="1 2">
    <name type="scientific">Lophiotrema nucula</name>
    <dbReference type="NCBI Taxonomy" id="690887"/>
    <lineage>
        <taxon>Eukaryota</taxon>
        <taxon>Fungi</taxon>
        <taxon>Dikarya</taxon>
        <taxon>Ascomycota</taxon>
        <taxon>Pezizomycotina</taxon>
        <taxon>Dothideomycetes</taxon>
        <taxon>Pleosporomycetidae</taxon>
        <taxon>Pleosporales</taxon>
        <taxon>Lophiotremataceae</taxon>
        <taxon>Lophiotrema</taxon>
    </lineage>
</organism>